<protein>
    <submittedName>
        <fullName evidence="3">Uncharacterized protein</fullName>
    </submittedName>
</protein>
<dbReference type="InterPro" id="IPR036291">
    <property type="entry name" value="NAD(P)-bd_dom_sf"/>
</dbReference>
<gene>
    <name evidence="3" type="ORF">PACLA_8A018424</name>
</gene>
<accession>A0A6S7GBK7</accession>
<dbReference type="InterPro" id="IPR051737">
    <property type="entry name" value="L-xylulose/Carbonyl_redctase"/>
</dbReference>
<keyword evidence="2" id="KW-0521">NADP</keyword>
<dbReference type="InterPro" id="IPR002347">
    <property type="entry name" value="SDR_fam"/>
</dbReference>
<dbReference type="OrthoDB" id="47007at2759"/>
<dbReference type="PANTHER" id="PTHR44252">
    <property type="entry name" value="D-ERYTHRULOSE REDUCTASE"/>
    <property type="match status" value="1"/>
</dbReference>
<evidence type="ECO:0000313" key="4">
    <source>
        <dbReference type="Proteomes" id="UP001152795"/>
    </source>
</evidence>
<dbReference type="SUPFAM" id="SSF51735">
    <property type="entry name" value="NAD(P)-binding Rossmann-fold domains"/>
    <property type="match status" value="1"/>
</dbReference>
<organism evidence="3 4">
    <name type="scientific">Paramuricea clavata</name>
    <name type="common">Red gorgonian</name>
    <name type="synonym">Violescent sea-whip</name>
    <dbReference type="NCBI Taxonomy" id="317549"/>
    <lineage>
        <taxon>Eukaryota</taxon>
        <taxon>Metazoa</taxon>
        <taxon>Cnidaria</taxon>
        <taxon>Anthozoa</taxon>
        <taxon>Octocorallia</taxon>
        <taxon>Malacalcyonacea</taxon>
        <taxon>Plexauridae</taxon>
        <taxon>Paramuricea</taxon>
    </lineage>
</organism>
<dbReference type="Gene3D" id="3.40.50.720">
    <property type="entry name" value="NAD(P)-binding Rossmann-like Domain"/>
    <property type="match status" value="1"/>
</dbReference>
<evidence type="ECO:0000256" key="2">
    <source>
        <dbReference type="ARBA" id="ARBA00022857"/>
    </source>
</evidence>
<dbReference type="GO" id="GO:0050038">
    <property type="term" value="F:L-xylulose reductase (NADPH) activity"/>
    <property type="evidence" value="ECO:0007669"/>
    <property type="project" value="TreeGrafter"/>
</dbReference>
<comment type="similarity">
    <text evidence="1">Belongs to the short-chain dehydrogenases/reductases (SDR) family.</text>
</comment>
<sequence>MIINVKAPIRLSQLVARDLIKRGTGGAIVNVSTVLTQIAPACQIPYTMTKAAMDNATMAMAVELAKHKIRVNSVLPGLVDTPHASQYPPEIVQMVLKRYPRGQRAGADEIADTIVYLLSDRASNITGTKITTDGGMLAN</sequence>
<dbReference type="PANTHER" id="PTHR44252:SF3">
    <property type="entry name" value="D-ERYTHRULOSE REDUCTASE-RELATED"/>
    <property type="match status" value="1"/>
</dbReference>
<dbReference type="GO" id="GO:0006006">
    <property type="term" value="P:glucose metabolic process"/>
    <property type="evidence" value="ECO:0007669"/>
    <property type="project" value="TreeGrafter"/>
</dbReference>
<keyword evidence="4" id="KW-1185">Reference proteome</keyword>
<reference evidence="3" key="1">
    <citation type="submission" date="2020-04" db="EMBL/GenBank/DDBJ databases">
        <authorList>
            <person name="Alioto T."/>
            <person name="Alioto T."/>
            <person name="Gomez Garrido J."/>
        </authorList>
    </citation>
    <scope>NUCLEOTIDE SEQUENCE</scope>
    <source>
        <strain evidence="3">A484AB</strain>
    </source>
</reference>
<evidence type="ECO:0000313" key="3">
    <source>
        <dbReference type="EMBL" id="CAB3985936.1"/>
    </source>
</evidence>
<comment type="caution">
    <text evidence="3">The sequence shown here is derived from an EMBL/GenBank/DDBJ whole genome shotgun (WGS) entry which is preliminary data.</text>
</comment>
<dbReference type="PRINTS" id="PR00081">
    <property type="entry name" value="GDHRDH"/>
</dbReference>
<dbReference type="Proteomes" id="UP001152795">
    <property type="component" value="Unassembled WGS sequence"/>
</dbReference>
<proteinExistence type="inferred from homology"/>
<evidence type="ECO:0000256" key="1">
    <source>
        <dbReference type="ARBA" id="ARBA00006484"/>
    </source>
</evidence>
<dbReference type="GO" id="GO:0004090">
    <property type="term" value="F:carbonyl reductase (NADPH) activity"/>
    <property type="evidence" value="ECO:0007669"/>
    <property type="project" value="TreeGrafter"/>
</dbReference>
<name>A0A6S7GBK7_PARCT</name>
<dbReference type="EMBL" id="CACRXK020000941">
    <property type="protein sequence ID" value="CAB3985936.1"/>
    <property type="molecule type" value="Genomic_DNA"/>
</dbReference>
<dbReference type="Pfam" id="PF13561">
    <property type="entry name" value="adh_short_C2"/>
    <property type="match status" value="1"/>
</dbReference>
<dbReference type="GO" id="GO:0005997">
    <property type="term" value="P:xylulose metabolic process"/>
    <property type="evidence" value="ECO:0007669"/>
    <property type="project" value="TreeGrafter"/>
</dbReference>
<dbReference type="AlphaFoldDB" id="A0A6S7GBK7"/>